<name>A0AAV9J6T0_9PEZI</name>
<proteinExistence type="predicted"/>
<accession>A0AAV9J6T0</accession>
<dbReference type="Proteomes" id="UP001324427">
    <property type="component" value="Unassembled WGS sequence"/>
</dbReference>
<comment type="caution">
    <text evidence="1">The sequence shown here is derived from an EMBL/GenBank/DDBJ whole genome shotgun (WGS) entry which is preliminary data.</text>
</comment>
<keyword evidence="2" id="KW-1185">Reference proteome</keyword>
<dbReference type="EMBL" id="JAVFHQ010000074">
    <property type="protein sequence ID" value="KAK4540101.1"/>
    <property type="molecule type" value="Genomic_DNA"/>
</dbReference>
<sequence length="207" mass="23363">MAQSSPLGVLGRLAPADRLRIYEYLFDSRDDPYIIFAADLPYLESIFANPPRVNVGYCPTVDCEAPLLSVSKIIRQEAVGRFYDLAVFGVDVDTPHDLKVLKKWLELIGEDDCRRISNVKAYFGLAGEGEHAAILINVGDRFGTHSSGFFNFTSSPLPKQGQVNMTARLAMRKKLKERLMGYVRRDSGGSLRTREWMVLFQIIYYST</sequence>
<gene>
    <name evidence="1" type="ORF">LTR36_009766</name>
</gene>
<dbReference type="AlphaFoldDB" id="A0AAV9J6T0"/>
<evidence type="ECO:0000313" key="1">
    <source>
        <dbReference type="EMBL" id="KAK4540101.1"/>
    </source>
</evidence>
<evidence type="ECO:0000313" key="2">
    <source>
        <dbReference type="Proteomes" id="UP001324427"/>
    </source>
</evidence>
<reference evidence="1 2" key="1">
    <citation type="submission" date="2021-11" db="EMBL/GenBank/DDBJ databases">
        <title>Black yeast isolated from Biological Soil Crust.</title>
        <authorList>
            <person name="Kurbessoian T."/>
        </authorList>
    </citation>
    <scope>NUCLEOTIDE SEQUENCE [LARGE SCALE GENOMIC DNA]</scope>
    <source>
        <strain evidence="1 2">CCFEE 5522</strain>
    </source>
</reference>
<protein>
    <submittedName>
        <fullName evidence="1">Uncharacterized protein</fullName>
    </submittedName>
</protein>
<organism evidence="1 2">
    <name type="scientific">Oleoguttula mirabilis</name>
    <dbReference type="NCBI Taxonomy" id="1507867"/>
    <lineage>
        <taxon>Eukaryota</taxon>
        <taxon>Fungi</taxon>
        <taxon>Dikarya</taxon>
        <taxon>Ascomycota</taxon>
        <taxon>Pezizomycotina</taxon>
        <taxon>Dothideomycetes</taxon>
        <taxon>Dothideomycetidae</taxon>
        <taxon>Mycosphaerellales</taxon>
        <taxon>Teratosphaeriaceae</taxon>
        <taxon>Oleoguttula</taxon>
    </lineage>
</organism>